<dbReference type="InterPro" id="IPR029000">
    <property type="entry name" value="Cyclophilin-like_dom_sf"/>
</dbReference>
<evidence type="ECO:0000256" key="1">
    <source>
        <dbReference type="ARBA" id="ARBA00022741"/>
    </source>
</evidence>
<dbReference type="SMART" id="SM00797">
    <property type="entry name" value="AHS2"/>
    <property type="match status" value="1"/>
</dbReference>
<dbReference type="PANTHER" id="PTHR43309">
    <property type="entry name" value="5-OXOPROLINASE SUBUNIT C"/>
    <property type="match status" value="1"/>
</dbReference>
<reference evidence="6" key="1">
    <citation type="journal article" date="2019" name="Int. J. Syst. Evol. Microbiol.">
        <title>The Global Catalogue of Microorganisms (GCM) 10K type strain sequencing project: providing services to taxonomists for standard genome sequencing and annotation.</title>
        <authorList>
            <consortium name="The Broad Institute Genomics Platform"/>
            <consortium name="The Broad Institute Genome Sequencing Center for Infectious Disease"/>
            <person name="Wu L."/>
            <person name="Ma J."/>
        </authorList>
    </citation>
    <scope>NUCLEOTIDE SEQUENCE [LARGE SCALE GENOMIC DNA]</scope>
    <source>
        <strain evidence="6">CCUG 63682</strain>
    </source>
</reference>
<proteinExistence type="predicted"/>
<dbReference type="Proteomes" id="UP001595953">
    <property type="component" value="Unassembled WGS sequence"/>
</dbReference>
<protein>
    <submittedName>
        <fullName evidence="5">Biotin-dependent carboxyltransferase family protein</fullName>
    </submittedName>
</protein>
<evidence type="ECO:0000259" key="4">
    <source>
        <dbReference type="SMART" id="SM00797"/>
    </source>
</evidence>
<organism evidence="5 6">
    <name type="scientific">Geojedonia litorea</name>
    <dbReference type="NCBI Taxonomy" id="1268269"/>
    <lineage>
        <taxon>Bacteria</taxon>
        <taxon>Pseudomonadati</taxon>
        <taxon>Bacteroidota</taxon>
        <taxon>Flavobacteriia</taxon>
        <taxon>Flavobacteriales</taxon>
        <taxon>Flavobacteriaceae</taxon>
        <taxon>Geojedonia</taxon>
    </lineage>
</organism>
<evidence type="ECO:0000256" key="2">
    <source>
        <dbReference type="ARBA" id="ARBA00022801"/>
    </source>
</evidence>
<dbReference type="Pfam" id="PF02626">
    <property type="entry name" value="CT_A_B"/>
    <property type="match status" value="1"/>
</dbReference>
<keyword evidence="6" id="KW-1185">Reference proteome</keyword>
<dbReference type="RefSeq" id="WP_387962235.1">
    <property type="nucleotide sequence ID" value="NZ_JBHSGP010000012.1"/>
</dbReference>
<dbReference type="EMBL" id="JBHSGP010000012">
    <property type="protein sequence ID" value="MFC4722047.1"/>
    <property type="molecule type" value="Genomic_DNA"/>
</dbReference>
<dbReference type="InterPro" id="IPR003778">
    <property type="entry name" value="CT_A_B"/>
</dbReference>
<accession>A0ABV9N177</accession>
<comment type="caution">
    <text evidence="5">The sequence shown here is derived from an EMBL/GenBank/DDBJ whole genome shotgun (WGS) entry which is preliminary data.</text>
</comment>
<dbReference type="Gene3D" id="2.40.100.10">
    <property type="entry name" value="Cyclophilin-like"/>
    <property type="match status" value="1"/>
</dbReference>
<name>A0ABV9N177_9FLAO</name>
<feature type="domain" description="Carboxyltransferase" evidence="4">
    <location>
        <begin position="23"/>
        <end position="281"/>
    </location>
</feature>
<dbReference type="PANTHER" id="PTHR43309:SF5">
    <property type="entry name" value="5-OXOPROLINASE SUBUNIT C"/>
    <property type="match status" value="1"/>
</dbReference>
<gene>
    <name evidence="5" type="ORF">ACFO5O_06925</name>
</gene>
<dbReference type="InterPro" id="IPR052708">
    <property type="entry name" value="PxpC"/>
</dbReference>
<keyword evidence="3" id="KW-0067">ATP-binding</keyword>
<keyword evidence="2" id="KW-0378">Hydrolase</keyword>
<sequence>MVRVIKPGFYSTIQDLGRLGYQDYGVPISGAMDQYSSRFANAVLNNKPEAALLEITMTGPILEFQIETYICISGADMAPKLNASPIKMNKVVHISPNDLLSFGGLTTGFRAYLGVFGGFQTGLCLDSRSMFNSITSTVKIEANQLLPILTPKVKFPNVNSSLKFKSEIFNSSCIEVFKGPEFDLLNSSQQERLFQPFRVSGSNNRMGYQLEELLENNLPSILTSPVMPGTVQLTPSGSLIILMRDGQTTGGYPRILQLKESAINFLAQTYKGSLLQFKLVD</sequence>
<evidence type="ECO:0000256" key="3">
    <source>
        <dbReference type="ARBA" id="ARBA00022840"/>
    </source>
</evidence>
<evidence type="ECO:0000313" key="6">
    <source>
        <dbReference type="Proteomes" id="UP001595953"/>
    </source>
</evidence>
<keyword evidence="1" id="KW-0547">Nucleotide-binding</keyword>
<evidence type="ECO:0000313" key="5">
    <source>
        <dbReference type="EMBL" id="MFC4722047.1"/>
    </source>
</evidence>